<evidence type="ECO:0000259" key="1">
    <source>
        <dbReference type="Pfam" id="PF00534"/>
    </source>
</evidence>
<dbReference type="PANTHER" id="PTHR45947:SF3">
    <property type="entry name" value="SULFOQUINOVOSYL TRANSFERASE SQD2"/>
    <property type="match status" value="1"/>
</dbReference>
<dbReference type="GO" id="GO:0016757">
    <property type="term" value="F:glycosyltransferase activity"/>
    <property type="evidence" value="ECO:0007669"/>
    <property type="project" value="InterPro"/>
</dbReference>
<sequence>MRRRQNFMSTIKIVHVVEALGGGVYTYFKNLTHVLCEHPELEVTVIYSANRTEIDPQRVATDFHPKTQLIELSMQREIRLKDDIKAFKQLRKLFKEHKPDVLHLHSSKAGILGRFAYRLSWLPKTKLFYTPHGFSFLRKDISALKRFAFWSIEFLSQKFSGGTFIACGDTECLYAKKLGPAVLVRNSIDLNTVKPNLEEKNKHIKRIGTLGRITYARNPKLFNALALNHPELEFIWIGDGELKHLLTAPNITITGWFTQYASGIEALKQLDVYVQTSLWEGLPIAVLEASARKIPVLATHIIGNKDIIAPGKTGYLFKTTEAFEEVLEKLKPLEVRQKMGINAANRTTRLFNSRVNFEKLIAIYRS</sequence>
<dbReference type="InterPro" id="IPR001296">
    <property type="entry name" value="Glyco_trans_1"/>
</dbReference>
<dbReference type="SUPFAM" id="SSF53756">
    <property type="entry name" value="UDP-Glycosyltransferase/glycogen phosphorylase"/>
    <property type="match status" value="1"/>
</dbReference>
<keyword evidence="4" id="KW-1185">Reference proteome</keyword>
<protein>
    <submittedName>
        <fullName evidence="3">Glycosyl transferase, group 1</fullName>
    </submittedName>
</protein>
<name>A3XRJ9_LEEBM</name>
<evidence type="ECO:0000313" key="3">
    <source>
        <dbReference type="EMBL" id="EAQ47828.1"/>
    </source>
</evidence>
<dbReference type="Gene3D" id="3.40.50.2000">
    <property type="entry name" value="Glycogen Phosphorylase B"/>
    <property type="match status" value="2"/>
</dbReference>
<reference evidence="3 4" key="1">
    <citation type="journal article" date="2007" name="Nature">
        <title>Light stimulates growth of proteorhodopsin-containing marine Flavobacteria.</title>
        <authorList>
            <person name="Gomez-Consarnau L."/>
            <person name="Gonzalez J.M."/>
            <person name="Coll-Llado M."/>
            <person name="Gourdon P."/>
            <person name="Pascher T."/>
            <person name="Neutze R."/>
            <person name="Pedros-Alio C."/>
            <person name="Pinhassi J."/>
        </authorList>
    </citation>
    <scope>NUCLEOTIDE SEQUENCE [LARGE SCALE GENOMIC DNA]</scope>
    <source>
        <strain evidence="3 4">MED217</strain>
    </source>
</reference>
<feature type="domain" description="Glycosyltransferase subfamily 4-like N-terminal" evidence="2">
    <location>
        <begin position="22"/>
        <end position="158"/>
    </location>
</feature>
<comment type="caution">
    <text evidence="3">The sequence shown here is derived from an EMBL/GenBank/DDBJ whole genome shotgun (WGS) entry which is preliminary data.</text>
</comment>
<gene>
    <name evidence="3" type="ORF">MED217_18321</name>
</gene>
<dbReference type="HOGENOM" id="CLU_009583_0_1_10"/>
<keyword evidence="3" id="KW-0808">Transferase</keyword>
<feature type="domain" description="Glycosyl transferase family 1" evidence="1">
    <location>
        <begin position="200"/>
        <end position="345"/>
    </location>
</feature>
<dbReference type="Pfam" id="PF00534">
    <property type="entry name" value="Glycos_transf_1"/>
    <property type="match status" value="1"/>
</dbReference>
<dbReference type="PANTHER" id="PTHR45947">
    <property type="entry name" value="SULFOQUINOVOSYL TRANSFERASE SQD2"/>
    <property type="match status" value="1"/>
</dbReference>
<dbReference type="Pfam" id="PF13439">
    <property type="entry name" value="Glyco_transf_4"/>
    <property type="match status" value="1"/>
</dbReference>
<dbReference type="eggNOG" id="COG0438">
    <property type="taxonomic scope" value="Bacteria"/>
</dbReference>
<dbReference type="InterPro" id="IPR028098">
    <property type="entry name" value="Glyco_trans_4-like_N"/>
</dbReference>
<dbReference type="AlphaFoldDB" id="A3XRJ9"/>
<proteinExistence type="predicted"/>
<dbReference type="Proteomes" id="UP000001601">
    <property type="component" value="Unassembled WGS sequence"/>
</dbReference>
<evidence type="ECO:0000313" key="4">
    <source>
        <dbReference type="Proteomes" id="UP000001601"/>
    </source>
</evidence>
<dbReference type="EMBL" id="AANC01000012">
    <property type="protein sequence ID" value="EAQ47828.1"/>
    <property type="molecule type" value="Genomic_DNA"/>
</dbReference>
<dbReference type="OrthoDB" id="9806653at2"/>
<accession>A3XRJ9</accession>
<dbReference type="STRING" id="398720.MED217_18321"/>
<organism evidence="3 4">
    <name type="scientific">Leeuwenhoekiella blandensis (strain CECT 7118 / CCUG 51940 / KCTC 22103 / MED217)</name>
    <name type="common">Flavobacterium sp. (strain MED217)</name>
    <dbReference type="NCBI Taxonomy" id="398720"/>
    <lineage>
        <taxon>Bacteria</taxon>
        <taxon>Pseudomonadati</taxon>
        <taxon>Bacteroidota</taxon>
        <taxon>Flavobacteriia</taxon>
        <taxon>Flavobacteriales</taxon>
        <taxon>Flavobacteriaceae</taxon>
        <taxon>Leeuwenhoekiella</taxon>
    </lineage>
</organism>
<dbReference type="InterPro" id="IPR050194">
    <property type="entry name" value="Glycosyltransferase_grp1"/>
</dbReference>
<evidence type="ECO:0000259" key="2">
    <source>
        <dbReference type="Pfam" id="PF13439"/>
    </source>
</evidence>